<dbReference type="InterPro" id="IPR006330">
    <property type="entry name" value="Ado/ade_deaminase"/>
</dbReference>
<dbReference type="PANTHER" id="PTHR11409">
    <property type="entry name" value="ADENOSINE DEAMINASE"/>
    <property type="match status" value="1"/>
</dbReference>
<feature type="domain" description="Adenosine deaminase" evidence="7">
    <location>
        <begin position="5"/>
        <end position="334"/>
    </location>
</feature>
<keyword evidence="6" id="KW-0862">Zinc</keyword>
<dbReference type="PANTHER" id="PTHR11409:SF43">
    <property type="entry name" value="ADENOSINE DEAMINASE"/>
    <property type="match status" value="1"/>
</dbReference>
<evidence type="ECO:0000256" key="6">
    <source>
        <dbReference type="ARBA" id="ARBA00022833"/>
    </source>
</evidence>
<reference evidence="8 9" key="1">
    <citation type="submission" date="2020-08" db="EMBL/GenBank/DDBJ databases">
        <authorList>
            <person name="Liu C."/>
            <person name="Sun Q."/>
        </authorList>
    </citation>
    <scope>NUCLEOTIDE SEQUENCE [LARGE SCALE GENOMIC DNA]</scope>
    <source>
        <strain evidence="8 9">NSJ-62</strain>
    </source>
</reference>
<evidence type="ECO:0000256" key="2">
    <source>
        <dbReference type="ARBA" id="ARBA00006676"/>
    </source>
</evidence>
<dbReference type="EC" id="3.5.4.4" evidence="3"/>
<dbReference type="Pfam" id="PF00962">
    <property type="entry name" value="A_deaminase"/>
    <property type="match status" value="1"/>
</dbReference>
<comment type="cofactor">
    <cofactor evidence="1">
        <name>Zn(2+)</name>
        <dbReference type="ChEBI" id="CHEBI:29105"/>
    </cofactor>
</comment>
<evidence type="ECO:0000259" key="7">
    <source>
        <dbReference type="Pfam" id="PF00962"/>
    </source>
</evidence>
<dbReference type="GO" id="GO:0004000">
    <property type="term" value="F:adenosine deaminase activity"/>
    <property type="evidence" value="ECO:0007669"/>
    <property type="project" value="UniProtKB-ARBA"/>
</dbReference>
<organism evidence="8 9">
    <name type="scientific">Oscillibacter hominis</name>
    <dbReference type="NCBI Taxonomy" id="2763056"/>
    <lineage>
        <taxon>Bacteria</taxon>
        <taxon>Bacillati</taxon>
        <taxon>Bacillota</taxon>
        <taxon>Clostridia</taxon>
        <taxon>Eubacteriales</taxon>
        <taxon>Oscillospiraceae</taxon>
        <taxon>Oscillibacter</taxon>
    </lineage>
</organism>
<name>A0A7G9B4B3_9FIRM</name>
<keyword evidence="4" id="KW-0479">Metal-binding</keyword>
<proteinExistence type="inferred from homology"/>
<evidence type="ECO:0000256" key="5">
    <source>
        <dbReference type="ARBA" id="ARBA00022801"/>
    </source>
</evidence>
<dbReference type="GO" id="GO:0006154">
    <property type="term" value="P:adenosine catabolic process"/>
    <property type="evidence" value="ECO:0007669"/>
    <property type="project" value="TreeGrafter"/>
</dbReference>
<accession>A0A7G9B4B3</accession>
<protein>
    <recommendedName>
        <fullName evidence="3">adenosine deaminase</fullName>
        <ecNumber evidence="3">3.5.4.4</ecNumber>
    </recommendedName>
</protein>
<dbReference type="AlphaFoldDB" id="A0A7G9B4B3"/>
<gene>
    <name evidence="8" type="primary">add</name>
    <name evidence="8" type="ORF">H8790_13300</name>
</gene>
<dbReference type="GO" id="GO:0005829">
    <property type="term" value="C:cytosol"/>
    <property type="evidence" value="ECO:0007669"/>
    <property type="project" value="TreeGrafter"/>
</dbReference>
<dbReference type="GO" id="GO:0043103">
    <property type="term" value="P:hypoxanthine salvage"/>
    <property type="evidence" value="ECO:0007669"/>
    <property type="project" value="TreeGrafter"/>
</dbReference>
<evidence type="ECO:0000256" key="4">
    <source>
        <dbReference type="ARBA" id="ARBA00022723"/>
    </source>
</evidence>
<dbReference type="KEGG" id="ohi:H8790_13300"/>
<dbReference type="InterPro" id="IPR032466">
    <property type="entry name" value="Metal_Hydrolase"/>
</dbReference>
<dbReference type="Gene3D" id="3.20.20.140">
    <property type="entry name" value="Metal-dependent hydrolases"/>
    <property type="match status" value="1"/>
</dbReference>
<evidence type="ECO:0000313" key="8">
    <source>
        <dbReference type="EMBL" id="QNL44394.1"/>
    </source>
</evidence>
<evidence type="ECO:0000256" key="1">
    <source>
        <dbReference type="ARBA" id="ARBA00001947"/>
    </source>
</evidence>
<sequence length="339" mass="37034">MIRFPKIDLHLHLDGSVEPETIWVLAAQQGVTVGGGSPEGYRRLIAESANCGSVNRYLEMFETPLAVMQDRESLTRVTRELIETLSAQGLCYAEVRFAPQLHTRRGLSQADAVEAVIEGRRQALESRPGIGIGILLCTMCVGPEAANWKENWETAELAGAYLGRGVAGMDLAGAEGIVPLRNFAPLFHRALELGVPCTCHAGDSQGPETVREAMDFGVRRIGHGHRICEDKDLCRRAAAEGIVLEICPTSNIQCRTQPSYRAHPAKALLDMGIAVTINTDNMALAGVSLDTEYGHCLREMGFSEKDLVRMARNAVEGAFLPEAEKTVLRNRLDQAEKSR</sequence>
<dbReference type="Proteomes" id="UP000515960">
    <property type="component" value="Chromosome"/>
</dbReference>
<dbReference type="RefSeq" id="WP_187332995.1">
    <property type="nucleotide sequence ID" value="NZ_CP060490.1"/>
</dbReference>
<keyword evidence="9" id="KW-1185">Reference proteome</keyword>
<evidence type="ECO:0000256" key="3">
    <source>
        <dbReference type="ARBA" id="ARBA00012784"/>
    </source>
</evidence>
<comment type="similarity">
    <text evidence="2">Belongs to the metallo-dependent hydrolases superfamily. Adenosine and AMP deaminases family.</text>
</comment>
<evidence type="ECO:0000313" key="9">
    <source>
        <dbReference type="Proteomes" id="UP000515960"/>
    </source>
</evidence>
<dbReference type="GO" id="GO:0046103">
    <property type="term" value="P:inosine biosynthetic process"/>
    <property type="evidence" value="ECO:0007669"/>
    <property type="project" value="TreeGrafter"/>
</dbReference>
<dbReference type="InterPro" id="IPR001365">
    <property type="entry name" value="A_deaminase_dom"/>
</dbReference>
<dbReference type="EMBL" id="CP060490">
    <property type="protein sequence ID" value="QNL44394.1"/>
    <property type="molecule type" value="Genomic_DNA"/>
</dbReference>
<dbReference type="NCBIfam" id="TIGR01430">
    <property type="entry name" value="aden_deam"/>
    <property type="match status" value="1"/>
</dbReference>
<keyword evidence="5 8" id="KW-0378">Hydrolase</keyword>
<dbReference type="SUPFAM" id="SSF51556">
    <property type="entry name" value="Metallo-dependent hydrolases"/>
    <property type="match status" value="1"/>
</dbReference>
<dbReference type="GO" id="GO:0046872">
    <property type="term" value="F:metal ion binding"/>
    <property type="evidence" value="ECO:0007669"/>
    <property type="project" value="UniProtKB-KW"/>
</dbReference>